<dbReference type="EMBL" id="CM046102">
    <property type="protein sequence ID" value="KAI8440322.1"/>
    <property type="molecule type" value="Genomic_DNA"/>
</dbReference>
<gene>
    <name evidence="1" type="ORF">MSG28_001666</name>
</gene>
<accession>A0ACC0KVJ6</accession>
<evidence type="ECO:0000313" key="2">
    <source>
        <dbReference type="Proteomes" id="UP001064048"/>
    </source>
</evidence>
<name>A0ACC0KVJ6_CHOFU</name>
<protein>
    <submittedName>
        <fullName evidence="1">Uncharacterized protein</fullName>
    </submittedName>
</protein>
<evidence type="ECO:0000313" key="1">
    <source>
        <dbReference type="EMBL" id="KAI8440322.1"/>
    </source>
</evidence>
<dbReference type="Proteomes" id="UP001064048">
    <property type="component" value="Chromosome 2"/>
</dbReference>
<organism evidence="1 2">
    <name type="scientific">Choristoneura fumiferana</name>
    <name type="common">Spruce budworm moth</name>
    <name type="synonym">Archips fumiferana</name>
    <dbReference type="NCBI Taxonomy" id="7141"/>
    <lineage>
        <taxon>Eukaryota</taxon>
        <taxon>Metazoa</taxon>
        <taxon>Ecdysozoa</taxon>
        <taxon>Arthropoda</taxon>
        <taxon>Hexapoda</taxon>
        <taxon>Insecta</taxon>
        <taxon>Pterygota</taxon>
        <taxon>Neoptera</taxon>
        <taxon>Endopterygota</taxon>
        <taxon>Lepidoptera</taxon>
        <taxon>Glossata</taxon>
        <taxon>Ditrysia</taxon>
        <taxon>Tortricoidea</taxon>
        <taxon>Tortricidae</taxon>
        <taxon>Tortricinae</taxon>
        <taxon>Choristoneura</taxon>
    </lineage>
</organism>
<proteinExistence type="predicted"/>
<keyword evidence="2" id="KW-1185">Reference proteome</keyword>
<comment type="caution">
    <text evidence="1">The sequence shown here is derived from an EMBL/GenBank/DDBJ whole genome shotgun (WGS) entry which is preliminary data.</text>
</comment>
<sequence>MLKQSNKYVYGKVWQSTAKARRDAVACFVRWTAELWTLEMSDVPEVVVETCNGVAEGQDPNVAAAVIEEPKPDEGLAIDPKLGCRVRFPSDVIRET</sequence>
<reference evidence="1 2" key="1">
    <citation type="journal article" date="2022" name="Genome Biol. Evol.">
        <title>The Spruce Budworm Genome: Reconstructing the Evolutionary History of Antifreeze Proteins.</title>
        <authorList>
            <person name="Beliveau C."/>
            <person name="Gagne P."/>
            <person name="Picq S."/>
            <person name="Vernygora O."/>
            <person name="Keeling C.I."/>
            <person name="Pinkney K."/>
            <person name="Doucet D."/>
            <person name="Wen F."/>
            <person name="Johnston J.S."/>
            <person name="Maaroufi H."/>
            <person name="Boyle B."/>
            <person name="Laroche J."/>
            <person name="Dewar K."/>
            <person name="Juretic N."/>
            <person name="Blackburn G."/>
            <person name="Nisole A."/>
            <person name="Brunet B."/>
            <person name="Brandao M."/>
            <person name="Lumley L."/>
            <person name="Duan J."/>
            <person name="Quan G."/>
            <person name="Lucarotti C.J."/>
            <person name="Roe A.D."/>
            <person name="Sperling F.A.H."/>
            <person name="Levesque R.C."/>
            <person name="Cusson M."/>
        </authorList>
    </citation>
    <scope>NUCLEOTIDE SEQUENCE [LARGE SCALE GENOMIC DNA]</scope>
    <source>
        <strain evidence="1">Glfc:IPQL:Cfum</strain>
    </source>
</reference>